<feature type="region of interest" description="Disordered" evidence="1">
    <location>
        <begin position="510"/>
        <end position="531"/>
    </location>
</feature>
<name>A0A328CY36_9ASTE</name>
<proteinExistence type="predicted"/>
<feature type="region of interest" description="Disordered" evidence="1">
    <location>
        <begin position="250"/>
        <end position="318"/>
    </location>
</feature>
<organism evidence="3 4">
    <name type="scientific">Cuscuta australis</name>
    <dbReference type="NCBI Taxonomy" id="267555"/>
    <lineage>
        <taxon>Eukaryota</taxon>
        <taxon>Viridiplantae</taxon>
        <taxon>Streptophyta</taxon>
        <taxon>Embryophyta</taxon>
        <taxon>Tracheophyta</taxon>
        <taxon>Spermatophyta</taxon>
        <taxon>Magnoliopsida</taxon>
        <taxon>eudicotyledons</taxon>
        <taxon>Gunneridae</taxon>
        <taxon>Pentapetalae</taxon>
        <taxon>asterids</taxon>
        <taxon>lamiids</taxon>
        <taxon>Solanales</taxon>
        <taxon>Convolvulaceae</taxon>
        <taxon>Cuscuteae</taxon>
        <taxon>Cuscuta</taxon>
        <taxon>Cuscuta subgen. Grammica</taxon>
        <taxon>Cuscuta sect. Cleistogrammica</taxon>
    </lineage>
</organism>
<feature type="compositionally biased region" description="Polar residues" evidence="1">
    <location>
        <begin position="305"/>
        <end position="318"/>
    </location>
</feature>
<evidence type="ECO:0000259" key="2">
    <source>
        <dbReference type="SMART" id="SM00719"/>
    </source>
</evidence>
<dbReference type="EMBL" id="NQVE01000209">
    <property type="protein sequence ID" value="RAL38387.1"/>
    <property type="molecule type" value="Genomic_DNA"/>
</dbReference>
<dbReference type="PANTHER" id="PTHR38940">
    <property type="entry name" value="PLUS3 DOMAIN-CONTAINING PROTEIN"/>
    <property type="match status" value="1"/>
</dbReference>
<dbReference type="PANTHER" id="PTHR38940:SF4">
    <property type="entry name" value="OS01G0775100 PROTEIN"/>
    <property type="match status" value="1"/>
</dbReference>
<evidence type="ECO:0000256" key="1">
    <source>
        <dbReference type="SAM" id="MobiDB-lite"/>
    </source>
</evidence>
<dbReference type="AlphaFoldDB" id="A0A328CY36"/>
<protein>
    <recommendedName>
        <fullName evidence="2">Plus3 domain-containing protein</fullName>
    </recommendedName>
</protein>
<gene>
    <name evidence="3" type="ORF">DM860_002365</name>
</gene>
<dbReference type="Proteomes" id="UP000249390">
    <property type="component" value="Unassembled WGS sequence"/>
</dbReference>
<dbReference type="SMART" id="SM00719">
    <property type="entry name" value="Plus3"/>
    <property type="match status" value="1"/>
</dbReference>
<dbReference type="Gene3D" id="3.90.70.200">
    <property type="entry name" value="Plus-3 domain"/>
    <property type="match status" value="1"/>
</dbReference>
<evidence type="ECO:0000313" key="3">
    <source>
        <dbReference type="EMBL" id="RAL38387.1"/>
    </source>
</evidence>
<comment type="caution">
    <text evidence="3">The sequence shown here is derived from an EMBL/GenBank/DDBJ whole genome shotgun (WGS) entry which is preliminary data.</text>
</comment>
<feature type="region of interest" description="Disordered" evidence="1">
    <location>
        <begin position="117"/>
        <end position="142"/>
    </location>
</feature>
<feature type="compositionally biased region" description="Polar residues" evidence="1">
    <location>
        <begin position="435"/>
        <end position="450"/>
    </location>
</feature>
<sequence length="885" mass="98116">MKRVSNELDLKLALGYSKPSGKEKMKNESGAGVNARGGSSYNIFSAPDPLSELVWSPQKGVSLKCTENSLANNKPFLVWNVAPCNDLSAPSEIVRFNSVYDEKEFDRGNTCVMEKTKPADRVGNDDTHQNKEPQVKSEEKDLSFTQSVQMMTGKDDGCENYAGDEEHQTAKSVGQGEVAASSCSIHEENAGLVSTTALEDFLPSRNSGPVNASVPNLTLQKTEFTAENDIQNSAMKEASLQFRDSLPLAVSSTQKISSSSRKRKGKRKDFLHSDEEEDSSHESVESCNSTKVSLRRGKRMREQTKIASSDPTPKDAGNSSFMTWVSNMVNGSSNPDQEEVPSLALALTCANIDNVNNYGISTCEKNIEFQAMFHSLYSPQDKRTPKDDLSAGESKDAFSDDKMVIEVSPITCHREENDVLDEKINTTDMDEGASSPKSPILSQECKSNSPENKKKMEGCSSGSMCMLRTDNNGESTSPSHHSEKKETKDTYDVTSLQSFWITRFSARDPSTVLNSPESRENRDESAKCAKSEPNAQITCEYLVSNNNKVSEPKGLFSEDPDYELLKDMQCNTMDEDAFIAFKDDSKSIHKLNPITPFTKLKSSEAMTSLFARRLDAFKHIIPPDTRNEATCTKTICLFCGKNGHDLHNCSDADESEQEDLLRNKVCSYDWAEGSHSFCIRCFKLDHWAVACPMATSGGRQYWGKHGNYCSNGSNFVAKEEGCSNIIVNHVGGFKEKPTFFNDTNILGHNLKSSVPKGAFDAIRRLRLSRGDILKWLNSKASLFHLDGFFLRLRLGRWEGGGLGGTGYFIARIAESQQDHSTKNSKCISVSLCGITCSVESQYVSNHDFLEEELMTWWCKTSESGGKIPSEDELKIKVEERLKLGF</sequence>
<dbReference type="SUPFAM" id="SSF159042">
    <property type="entry name" value="Plus3-like"/>
    <property type="match status" value="1"/>
</dbReference>
<dbReference type="Pfam" id="PF03126">
    <property type="entry name" value="Plus-3"/>
    <property type="match status" value="1"/>
</dbReference>
<accession>A0A328CY36</accession>
<feature type="compositionally biased region" description="Basic and acidic residues" evidence="1">
    <location>
        <begin position="480"/>
        <end position="489"/>
    </location>
</feature>
<dbReference type="InterPro" id="IPR004343">
    <property type="entry name" value="Plus-3_dom"/>
</dbReference>
<dbReference type="InterPro" id="IPR036128">
    <property type="entry name" value="Plus3-like_sf"/>
</dbReference>
<keyword evidence="4" id="KW-1185">Reference proteome</keyword>
<reference evidence="3 4" key="1">
    <citation type="submission" date="2018-06" db="EMBL/GenBank/DDBJ databases">
        <title>The Genome of Cuscuta australis (Dodder) Provides Insight into the Evolution of Plant Parasitism.</title>
        <authorList>
            <person name="Liu H."/>
        </authorList>
    </citation>
    <scope>NUCLEOTIDE SEQUENCE [LARGE SCALE GENOMIC DNA]</scope>
    <source>
        <strain evidence="4">cv. Yunnan</strain>
        <tissue evidence="3">Vines</tissue>
    </source>
</reference>
<feature type="region of interest" description="Disordered" evidence="1">
    <location>
        <begin position="427"/>
        <end position="489"/>
    </location>
</feature>
<dbReference type="GO" id="GO:0003677">
    <property type="term" value="F:DNA binding"/>
    <property type="evidence" value="ECO:0007669"/>
    <property type="project" value="InterPro"/>
</dbReference>
<feature type="domain" description="Plus3" evidence="2">
    <location>
        <begin position="756"/>
        <end position="862"/>
    </location>
</feature>
<evidence type="ECO:0000313" key="4">
    <source>
        <dbReference type="Proteomes" id="UP000249390"/>
    </source>
</evidence>
<feature type="compositionally biased region" description="Polar residues" evidence="1">
    <location>
        <begin position="469"/>
        <end position="479"/>
    </location>
</feature>
<feature type="compositionally biased region" description="Basic and acidic residues" evidence="1">
    <location>
        <begin position="517"/>
        <end position="530"/>
    </location>
</feature>